<dbReference type="EMBL" id="PSQE01000006">
    <property type="protein sequence ID" value="RHN52008.1"/>
    <property type="molecule type" value="Genomic_DNA"/>
</dbReference>
<protein>
    <submittedName>
        <fullName evidence="1">Uncharacterized protein</fullName>
    </submittedName>
</protein>
<proteinExistence type="predicted"/>
<name>A0A396HHD2_MEDTR</name>
<organism evidence="1 2">
    <name type="scientific">Medicago truncatula</name>
    <name type="common">Barrel medic</name>
    <name type="synonym">Medicago tribuloides</name>
    <dbReference type="NCBI Taxonomy" id="3880"/>
    <lineage>
        <taxon>Eukaryota</taxon>
        <taxon>Viridiplantae</taxon>
        <taxon>Streptophyta</taxon>
        <taxon>Embryophyta</taxon>
        <taxon>Tracheophyta</taxon>
        <taxon>Spermatophyta</taxon>
        <taxon>Magnoliopsida</taxon>
        <taxon>eudicotyledons</taxon>
        <taxon>Gunneridae</taxon>
        <taxon>Pentapetalae</taxon>
        <taxon>rosids</taxon>
        <taxon>fabids</taxon>
        <taxon>Fabales</taxon>
        <taxon>Fabaceae</taxon>
        <taxon>Papilionoideae</taxon>
        <taxon>50 kb inversion clade</taxon>
        <taxon>NPAAA clade</taxon>
        <taxon>Hologalegina</taxon>
        <taxon>IRL clade</taxon>
        <taxon>Trifolieae</taxon>
        <taxon>Medicago</taxon>
    </lineage>
</organism>
<reference evidence="2" key="1">
    <citation type="journal article" date="2018" name="Nat. Plants">
        <title>Whole-genome landscape of Medicago truncatula symbiotic genes.</title>
        <authorList>
            <person name="Pecrix Y."/>
            <person name="Staton S.E."/>
            <person name="Sallet E."/>
            <person name="Lelandais-Briere C."/>
            <person name="Moreau S."/>
            <person name="Carrere S."/>
            <person name="Blein T."/>
            <person name="Jardinaud M.F."/>
            <person name="Latrasse D."/>
            <person name="Zouine M."/>
            <person name="Zahm M."/>
            <person name="Kreplak J."/>
            <person name="Mayjonade B."/>
            <person name="Satge C."/>
            <person name="Perez M."/>
            <person name="Cauet S."/>
            <person name="Marande W."/>
            <person name="Chantry-Darmon C."/>
            <person name="Lopez-Roques C."/>
            <person name="Bouchez O."/>
            <person name="Berard A."/>
            <person name="Debelle F."/>
            <person name="Munos S."/>
            <person name="Bendahmane A."/>
            <person name="Berges H."/>
            <person name="Niebel A."/>
            <person name="Buitink J."/>
            <person name="Frugier F."/>
            <person name="Benhamed M."/>
            <person name="Crespi M."/>
            <person name="Gouzy J."/>
            <person name="Gamas P."/>
        </authorList>
    </citation>
    <scope>NUCLEOTIDE SEQUENCE [LARGE SCALE GENOMIC DNA]</scope>
    <source>
        <strain evidence="2">cv. Jemalong A17</strain>
    </source>
</reference>
<comment type="caution">
    <text evidence="1">The sequence shown here is derived from an EMBL/GenBank/DDBJ whole genome shotgun (WGS) entry which is preliminary data.</text>
</comment>
<evidence type="ECO:0000313" key="1">
    <source>
        <dbReference type="EMBL" id="RHN52008.1"/>
    </source>
</evidence>
<dbReference type="Gramene" id="rna36615">
    <property type="protein sequence ID" value="RHN52008.1"/>
    <property type="gene ID" value="gene36615"/>
</dbReference>
<sequence length="81" mass="9107">MLQLVFAESCANSRASNLFAIVSSCMLRSLFLASCRGVKNKNTASRVNPRNDNGVTIELYLSQKRERKISIKPWVNMVCEP</sequence>
<accession>A0A396HHD2</accession>
<gene>
    <name evidence="1" type="ORF">MtrunA17_Chr6g0475691</name>
</gene>
<dbReference type="Proteomes" id="UP000265566">
    <property type="component" value="Chromosome 6"/>
</dbReference>
<dbReference type="AlphaFoldDB" id="A0A396HHD2"/>
<evidence type="ECO:0000313" key="2">
    <source>
        <dbReference type="Proteomes" id="UP000265566"/>
    </source>
</evidence>